<sequence length="615" mass="68940">MTKFLPYVILAGVVIIFFVICYIMYSGHATEKPAKKKHKNIALEAQKKRNEEHAAWATLETLHSKGPASLKEDTTPVPKISNVKVKERRENPEETGFVTTKGEVVHAGDQMYYEKTTSKKAADDSFGTTQVISREEVLAAMKEADKNKEAKQEKIASPIAGMAAVVAADLKEKKSQETMSAAAPVIHSPAPAAAEQKHVLSDETMIMDPGALKTKLAAAGAVAGAVAVTDVTTKMAPVHVDTAYTKKEPVNETNRTDISSKKAASQSPWGNVLPRTEKTTEALPSKSIWAQDTHIDSPVIKMCIAHFLDHYGIVTPEMKRQIEFITAAAFQQAGVSDEAERERIIKPFIIQDALQDVQKTYSAHPEEHAAAVALRAFCDVLHCPPTSTRHLVAINTLKVMPYLSQEHYRILAILLVFLYSRNSHNVDTETFRQYIDKYVMPFLERFPTERSFYQQLDYLHCTALETKETPFAEILADSYPLLFRYRGFTLEELQTSLRGKHIPPEFIVPSFNSDLYKLALVDEGMASRFFRQTGITDRNTQNHLLRLAKKHPTSFNGEEALDILEEISPVFADMGDLWDSTLLRVSTLSLLGLYLAQAYVKEIIGEEFDLFRWFE</sequence>
<dbReference type="NCBIfam" id="NF045477">
    <property type="entry name" value="LPO_1073_dom"/>
    <property type="match status" value="1"/>
</dbReference>
<keyword evidence="2" id="KW-0472">Membrane</keyword>
<proteinExistence type="predicted"/>
<evidence type="ECO:0000256" key="2">
    <source>
        <dbReference type="SAM" id="Phobius"/>
    </source>
</evidence>
<dbReference type="InterPro" id="IPR053773">
    <property type="entry name" value="Vpar_1526-like"/>
</dbReference>
<name>A0A1G9UT51_9FIRM</name>
<keyword evidence="4" id="KW-1185">Reference proteome</keyword>
<evidence type="ECO:0000313" key="3">
    <source>
        <dbReference type="EMBL" id="SDM63101.1"/>
    </source>
</evidence>
<gene>
    <name evidence="3" type="ORF">SAMN05660299_01249</name>
</gene>
<dbReference type="RefSeq" id="WP_091649444.1">
    <property type="nucleotide sequence ID" value="NZ_FNHQ01000010.1"/>
</dbReference>
<dbReference type="STRING" id="349095.SAMN05660299_01249"/>
<feature type="region of interest" description="Disordered" evidence="1">
    <location>
        <begin position="246"/>
        <end position="281"/>
    </location>
</feature>
<evidence type="ECO:0000256" key="1">
    <source>
        <dbReference type="SAM" id="MobiDB-lite"/>
    </source>
</evidence>
<protein>
    <submittedName>
        <fullName evidence="3">Uncharacterized protein</fullName>
    </submittedName>
</protein>
<evidence type="ECO:0000313" key="4">
    <source>
        <dbReference type="Proteomes" id="UP000199309"/>
    </source>
</evidence>
<dbReference type="Proteomes" id="UP000199309">
    <property type="component" value="Unassembled WGS sequence"/>
</dbReference>
<feature type="compositionally biased region" description="Basic and acidic residues" evidence="1">
    <location>
        <begin position="246"/>
        <end position="260"/>
    </location>
</feature>
<reference evidence="3 4" key="1">
    <citation type="submission" date="2016-10" db="EMBL/GenBank/DDBJ databases">
        <authorList>
            <person name="de Groot N.N."/>
        </authorList>
    </citation>
    <scope>NUCLEOTIDE SEQUENCE [LARGE SCALE GENOMIC DNA]</scope>
    <source>
        <strain evidence="3 4">DSM 16981</strain>
    </source>
</reference>
<keyword evidence="2" id="KW-1133">Transmembrane helix</keyword>
<keyword evidence="2" id="KW-0812">Transmembrane</keyword>
<accession>A0A1G9UT51</accession>
<organism evidence="3 4">
    <name type="scientific">Megasphaera paucivorans</name>
    <dbReference type="NCBI Taxonomy" id="349095"/>
    <lineage>
        <taxon>Bacteria</taxon>
        <taxon>Bacillati</taxon>
        <taxon>Bacillota</taxon>
        <taxon>Negativicutes</taxon>
        <taxon>Veillonellales</taxon>
        <taxon>Veillonellaceae</taxon>
        <taxon>Megasphaera</taxon>
    </lineage>
</organism>
<dbReference type="AlphaFoldDB" id="A0A1G9UT51"/>
<dbReference type="EMBL" id="FNHQ01000010">
    <property type="protein sequence ID" value="SDM63101.1"/>
    <property type="molecule type" value="Genomic_DNA"/>
</dbReference>
<feature type="transmembrane region" description="Helical" evidence="2">
    <location>
        <begin position="7"/>
        <end position="25"/>
    </location>
</feature>
<dbReference type="OrthoDB" id="1625043at2"/>